<evidence type="ECO:0000256" key="1">
    <source>
        <dbReference type="SAM" id="MobiDB-lite"/>
    </source>
</evidence>
<dbReference type="AlphaFoldDB" id="A0A813I8V6"/>
<name>A0A813I8V6_POLGL</name>
<feature type="compositionally biased region" description="Basic and acidic residues" evidence="1">
    <location>
        <begin position="167"/>
        <end position="182"/>
    </location>
</feature>
<feature type="region of interest" description="Disordered" evidence="1">
    <location>
        <begin position="98"/>
        <end position="198"/>
    </location>
</feature>
<feature type="non-terminal residue" evidence="2">
    <location>
        <position position="198"/>
    </location>
</feature>
<feature type="region of interest" description="Disordered" evidence="1">
    <location>
        <begin position="1"/>
        <end position="79"/>
    </location>
</feature>
<proteinExistence type="predicted"/>
<reference evidence="2" key="1">
    <citation type="submission" date="2021-02" db="EMBL/GenBank/DDBJ databases">
        <authorList>
            <person name="Dougan E. K."/>
            <person name="Rhodes N."/>
            <person name="Thang M."/>
            <person name="Chan C."/>
        </authorList>
    </citation>
    <scope>NUCLEOTIDE SEQUENCE</scope>
</reference>
<feature type="compositionally biased region" description="Low complexity" evidence="1">
    <location>
        <begin position="140"/>
        <end position="166"/>
    </location>
</feature>
<gene>
    <name evidence="2" type="ORF">PGLA2088_LOCUS4631</name>
</gene>
<organism evidence="2 3">
    <name type="scientific">Polarella glacialis</name>
    <name type="common">Dinoflagellate</name>
    <dbReference type="NCBI Taxonomy" id="89957"/>
    <lineage>
        <taxon>Eukaryota</taxon>
        <taxon>Sar</taxon>
        <taxon>Alveolata</taxon>
        <taxon>Dinophyceae</taxon>
        <taxon>Suessiales</taxon>
        <taxon>Suessiaceae</taxon>
        <taxon>Polarella</taxon>
    </lineage>
</organism>
<feature type="compositionally biased region" description="Polar residues" evidence="1">
    <location>
        <begin position="189"/>
        <end position="198"/>
    </location>
</feature>
<evidence type="ECO:0000313" key="2">
    <source>
        <dbReference type="EMBL" id="CAE8646239.1"/>
    </source>
</evidence>
<feature type="compositionally biased region" description="Basic and acidic residues" evidence="1">
    <location>
        <begin position="98"/>
        <end position="111"/>
    </location>
</feature>
<feature type="compositionally biased region" description="Low complexity" evidence="1">
    <location>
        <begin position="11"/>
        <end position="23"/>
    </location>
</feature>
<dbReference type="Proteomes" id="UP000626109">
    <property type="component" value="Unassembled WGS sequence"/>
</dbReference>
<comment type="caution">
    <text evidence="2">The sequence shown here is derived from an EMBL/GenBank/DDBJ whole genome shotgun (WGS) entry which is preliminary data.</text>
</comment>
<dbReference type="EMBL" id="CAJNNW010004245">
    <property type="protein sequence ID" value="CAE8646239.1"/>
    <property type="molecule type" value="Genomic_DNA"/>
</dbReference>
<sequence length="198" mass="20750">EVPKDFPKDLAGPATGPASPAAPLRAVQPPRRHMSADSSNAFNAVGGSETGSSQGSYDSWRRTRESGRGGGYPSINEKAHAAEVSASKLSTLRSVYRKSDALAEHQPEHKRTLQHSSSTPTTQKEKLPQLPSPCRSGEDSPSSGMRRSRSAAALRAAAAGAATSPRPRSDRGRIEGGRRPADRLGGGIITSQSTSALL</sequence>
<protein>
    <submittedName>
        <fullName evidence="2">Uncharacterized protein</fullName>
    </submittedName>
</protein>
<evidence type="ECO:0000313" key="3">
    <source>
        <dbReference type="Proteomes" id="UP000626109"/>
    </source>
</evidence>
<accession>A0A813I8V6</accession>